<dbReference type="Pfam" id="PF00924">
    <property type="entry name" value="MS_channel_2nd"/>
    <property type="match status" value="1"/>
</dbReference>
<evidence type="ECO:0000256" key="1">
    <source>
        <dbReference type="ARBA" id="ARBA00004651"/>
    </source>
</evidence>
<dbReference type="Gene3D" id="2.30.30.60">
    <property type="match status" value="1"/>
</dbReference>
<keyword evidence="4 7" id="KW-0812">Transmembrane</keyword>
<dbReference type="PANTHER" id="PTHR30566:SF25">
    <property type="entry name" value="INNER MEMBRANE PROTEIN"/>
    <property type="match status" value="1"/>
</dbReference>
<dbReference type="GO" id="GO:0005886">
    <property type="term" value="C:plasma membrane"/>
    <property type="evidence" value="ECO:0007669"/>
    <property type="project" value="UniProtKB-SubCell"/>
</dbReference>
<comment type="subcellular location">
    <subcellularLocation>
        <location evidence="1">Cell membrane</location>
        <topology evidence="1">Multi-pass membrane protein</topology>
    </subcellularLocation>
</comment>
<dbReference type="SUPFAM" id="SSF82689">
    <property type="entry name" value="Mechanosensitive channel protein MscS (YggB), C-terminal domain"/>
    <property type="match status" value="1"/>
</dbReference>
<evidence type="ECO:0008006" key="13">
    <source>
        <dbReference type="Google" id="ProtNLM"/>
    </source>
</evidence>
<dbReference type="InterPro" id="IPR006685">
    <property type="entry name" value="MscS_channel_2nd"/>
</dbReference>
<dbReference type="SUPFAM" id="SSF50182">
    <property type="entry name" value="Sm-like ribonucleoproteins"/>
    <property type="match status" value="1"/>
</dbReference>
<feature type="transmembrane region" description="Helical" evidence="7">
    <location>
        <begin position="73"/>
        <end position="91"/>
    </location>
</feature>
<gene>
    <name evidence="11" type="ORF">CH330_09055</name>
</gene>
<feature type="transmembrane region" description="Helical" evidence="7">
    <location>
        <begin position="135"/>
        <end position="157"/>
    </location>
</feature>
<dbReference type="Gene3D" id="1.10.287.1260">
    <property type="match status" value="1"/>
</dbReference>
<evidence type="ECO:0000313" key="12">
    <source>
        <dbReference type="Proteomes" id="UP000215559"/>
    </source>
</evidence>
<feature type="transmembrane region" description="Helical" evidence="7">
    <location>
        <begin position="103"/>
        <end position="123"/>
    </location>
</feature>
<protein>
    <recommendedName>
        <fullName evidence="13">Mechanosensitive ion channel protein MscS</fullName>
    </recommendedName>
</protein>
<evidence type="ECO:0000259" key="8">
    <source>
        <dbReference type="Pfam" id="PF00924"/>
    </source>
</evidence>
<organism evidence="11 12">
    <name type="scientific">candidate division WOR-3 bacterium JGI_Cruoil_03_51_56</name>
    <dbReference type="NCBI Taxonomy" id="1973747"/>
    <lineage>
        <taxon>Bacteria</taxon>
        <taxon>Bacteria division WOR-3</taxon>
    </lineage>
</organism>
<evidence type="ECO:0000256" key="3">
    <source>
        <dbReference type="ARBA" id="ARBA00022475"/>
    </source>
</evidence>
<evidence type="ECO:0000256" key="2">
    <source>
        <dbReference type="ARBA" id="ARBA00008017"/>
    </source>
</evidence>
<dbReference type="InterPro" id="IPR049142">
    <property type="entry name" value="MS_channel_1st"/>
</dbReference>
<keyword evidence="5 7" id="KW-1133">Transmembrane helix</keyword>
<evidence type="ECO:0000256" key="6">
    <source>
        <dbReference type="ARBA" id="ARBA00023136"/>
    </source>
</evidence>
<comment type="similarity">
    <text evidence="2">Belongs to the MscS (TC 1.A.23) family.</text>
</comment>
<keyword evidence="6 7" id="KW-0472">Membrane</keyword>
<feature type="transmembrane region" description="Helical" evidence="7">
    <location>
        <begin position="163"/>
        <end position="182"/>
    </location>
</feature>
<dbReference type="InterPro" id="IPR049278">
    <property type="entry name" value="MS_channel_C"/>
</dbReference>
<evidence type="ECO:0000259" key="10">
    <source>
        <dbReference type="Pfam" id="PF21088"/>
    </source>
</evidence>
<proteinExistence type="inferred from homology"/>
<dbReference type="SUPFAM" id="SSF82861">
    <property type="entry name" value="Mechanosensitive channel protein MscS (YggB), transmembrane region"/>
    <property type="match status" value="1"/>
</dbReference>
<keyword evidence="3" id="KW-1003">Cell membrane</keyword>
<accession>A0A235BQ25</accession>
<evidence type="ECO:0000256" key="4">
    <source>
        <dbReference type="ARBA" id="ARBA00022692"/>
    </source>
</evidence>
<dbReference type="Gene3D" id="3.30.70.100">
    <property type="match status" value="1"/>
</dbReference>
<feature type="domain" description="Mechanosensitive ion channel MscS" evidence="8">
    <location>
        <begin position="184"/>
        <end position="251"/>
    </location>
</feature>
<dbReference type="InterPro" id="IPR010920">
    <property type="entry name" value="LSM_dom_sf"/>
</dbReference>
<name>A0A235BQ25_UNCW3</name>
<dbReference type="EMBL" id="NOZP01000170">
    <property type="protein sequence ID" value="OYD14286.1"/>
    <property type="molecule type" value="Genomic_DNA"/>
</dbReference>
<dbReference type="Pfam" id="PF21088">
    <property type="entry name" value="MS_channel_1st"/>
    <property type="match status" value="1"/>
</dbReference>
<dbReference type="InterPro" id="IPR011066">
    <property type="entry name" value="MscS_channel_C_sf"/>
</dbReference>
<evidence type="ECO:0000313" key="11">
    <source>
        <dbReference type="EMBL" id="OYD14286.1"/>
    </source>
</evidence>
<dbReference type="InterPro" id="IPR011014">
    <property type="entry name" value="MscS_channel_TM-2"/>
</dbReference>
<reference evidence="11 12" key="1">
    <citation type="submission" date="2017-07" db="EMBL/GenBank/DDBJ databases">
        <title>Recovery of genomes from metagenomes via a dereplication, aggregation, and scoring strategy.</title>
        <authorList>
            <person name="Sieber C.M."/>
            <person name="Probst A.J."/>
            <person name="Sharrar A."/>
            <person name="Thomas B.C."/>
            <person name="Hess M."/>
            <person name="Tringe S.G."/>
            <person name="Banfield J.F."/>
        </authorList>
    </citation>
    <scope>NUCLEOTIDE SEQUENCE [LARGE SCALE GENOMIC DNA]</scope>
    <source>
        <strain evidence="11">JGI_Cruoil_03_51_56</strain>
    </source>
</reference>
<dbReference type="InterPro" id="IPR023408">
    <property type="entry name" value="MscS_beta-dom_sf"/>
</dbReference>
<feature type="domain" description="Mechanosensitive ion channel transmembrane helices 2/3" evidence="10">
    <location>
        <begin position="142"/>
        <end position="183"/>
    </location>
</feature>
<sequence>MTEPVSNLYLAVTNPNSGTEQWIFYIIAVAVFGGSIGLGYLIRYFLFAALRKWTTRTTTIIDDVAVAAARRPFILWCACGGFYAATRIALLPHEFTKVSDKTLLVLLIGSITYSAAQTTISIIRRVGVKRGSSIAFVGLTQTIVRITIIVIGGLVLLNALGISITPIITALGVGGLAVALALQDTLANTFAGIYITLSRHIRPGDYIRIENGEEGIVTDITWRATTVRTIHNNIVIIPNSKLAQSVVTNYHLKESKFRLDIPVGVSYESDPEHIEKVLVEEARNAIGKVENLLAEPAPYVLFMPGYGNFSLNFTLVVHVRSFPDQFLVQHYLRKRIFARFKKEGIEIPFPIQTVYLRQQPGSNH</sequence>
<dbReference type="GO" id="GO:0055085">
    <property type="term" value="P:transmembrane transport"/>
    <property type="evidence" value="ECO:0007669"/>
    <property type="project" value="InterPro"/>
</dbReference>
<dbReference type="Proteomes" id="UP000215559">
    <property type="component" value="Unassembled WGS sequence"/>
</dbReference>
<dbReference type="Pfam" id="PF21082">
    <property type="entry name" value="MS_channel_3rd"/>
    <property type="match status" value="1"/>
</dbReference>
<evidence type="ECO:0000256" key="5">
    <source>
        <dbReference type="ARBA" id="ARBA00022989"/>
    </source>
</evidence>
<dbReference type="AlphaFoldDB" id="A0A235BQ25"/>
<comment type="caution">
    <text evidence="11">The sequence shown here is derived from an EMBL/GenBank/DDBJ whole genome shotgun (WGS) entry which is preliminary data.</text>
</comment>
<feature type="domain" description="Mechanosensitive ion channel MscS C-terminal" evidence="9">
    <location>
        <begin position="260"/>
        <end position="347"/>
    </location>
</feature>
<evidence type="ECO:0000259" key="9">
    <source>
        <dbReference type="Pfam" id="PF21082"/>
    </source>
</evidence>
<feature type="transmembrane region" description="Helical" evidence="7">
    <location>
        <begin position="22"/>
        <end position="46"/>
    </location>
</feature>
<dbReference type="PANTHER" id="PTHR30566">
    <property type="entry name" value="YNAI-RELATED MECHANOSENSITIVE ION CHANNEL"/>
    <property type="match status" value="1"/>
</dbReference>
<evidence type="ECO:0000256" key="7">
    <source>
        <dbReference type="SAM" id="Phobius"/>
    </source>
</evidence>